<protein>
    <submittedName>
        <fullName evidence="1">Uncharacterized protein</fullName>
    </submittedName>
</protein>
<keyword evidence="2" id="KW-1185">Reference proteome</keyword>
<gene>
    <name evidence="1" type="ORF">PCOR1329_LOCUS2315</name>
</gene>
<feature type="non-terminal residue" evidence="1">
    <location>
        <position position="1"/>
    </location>
</feature>
<feature type="non-terminal residue" evidence="1">
    <location>
        <position position="145"/>
    </location>
</feature>
<evidence type="ECO:0000313" key="1">
    <source>
        <dbReference type="EMBL" id="CAK0791422.1"/>
    </source>
</evidence>
<accession>A0ABN9PFA6</accession>
<dbReference type="EMBL" id="CAUYUJ010000578">
    <property type="protein sequence ID" value="CAK0791422.1"/>
    <property type="molecule type" value="Genomic_DNA"/>
</dbReference>
<evidence type="ECO:0000313" key="2">
    <source>
        <dbReference type="Proteomes" id="UP001189429"/>
    </source>
</evidence>
<reference evidence="1" key="1">
    <citation type="submission" date="2023-10" db="EMBL/GenBank/DDBJ databases">
        <authorList>
            <person name="Chen Y."/>
            <person name="Shah S."/>
            <person name="Dougan E. K."/>
            <person name="Thang M."/>
            <person name="Chan C."/>
        </authorList>
    </citation>
    <scope>NUCLEOTIDE SEQUENCE [LARGE SCALE GENOMIC DNA]</scope>
</reference>
<organism evidence="1 2">
    <name type="scientific">Prorocentrum cordatum</name>
    <dbReference type="NCBI Taxonomy" id="2364126"/>
    <lineage>
        <taxon>Eukaryota</taxon>
        <taxon>Sar</taxon>
        <taxon>Alveolata</taxon>
        <taxon>Dinophyceae</taxon>
        <taxon>Prorocentrales</taxon>
        <taxon>Prorocentraceae</taxon>
        <taxon>Prorocentrum</taxon>
    </lineage>
</organism>
<sequence length="145" mass="16572">VAQQWEKPARKVPMKFARQAPIADESLLSQNKPGKLNKAARPKKGNIWMWGAVLQGGLAQNTLRRGLVDSDDGEIVNARGFTIDAIESKWGILKRWLKAKYGGKLLNYADRVKWRYAINEYQARCYLSMDHALMGEKYYYVPLAK</sequence>
<name>A0ABN9PFA6_9DINO</name>
<proteinExistence type="predicted"/>
<dbReference type="Proteomes" id="UP001189429">
    <property type="component" value="Unassembled WGS sequence"/>
</dbReference>
<comment type="caution">
    <text evidence="1">The sequence shown here is derived from an EMBL/GenBank/DDBJ whole genome shotgun (WGS) entry which is preliminary data.</text>
</comment>